<dbReference type="Proteomes" id="UP001500466">
    <property type="component" value="Unassembled WGS sequence"/>
</dbReference>
<evidence type="ECO:0000259" key="8">
    <source>
        <dbReference type="PROSITE" id="PS50850"/>
    </source>
</evidence>
<feature type="transmembrane region" description="Helical" evidence="7">
    <location>
        <begin position="140"/>
        <end position="164"/>
    </location>
</feature>
<evidence type="ECO:0000313" key="9">
    <source>
        <dbReference type="EMBL" id="GAA4972549.1"/>
    </source>
</evidence>
<keyword evidence="3 7" id="KW-1133">Transmembrane helix</keyword>
<feature type="transmembrane region" description="Helical" evidence="7">
    <location>
        <begin position="16"/>
        <end position="40"/>
    </location>
</feature>
<feature type="transmembrane region" description="Helical" evidence="7">
    <location>
        <begin position="108"/>
        <end position="128"/>
    </location>
</feature>
<evidence type="ECO:0000256" key="5">
    <source>
        <dbReference type="ARBA" id="ARBA00023251"/>
    </source>
</evidence>
<keyword evidence="10" id="KW-1185">Reference proteome</keyword>
<organism evidence="9 10">
    <name type="scientific">Yinghuangia aomiensis</name>
    <dbReference type="NCBI Taxonomy" id="676205"/>
    <lineage>
        <taxon>Bacteria</taxon>
        <taxon>Bacillati</taxon>
        <taxon>Actinomycetota</taxon>
        <taxon>Actinomycetes</taxon>
        <taxon>Kitasatosporales</taxon>
        <taxon>Streptomycetaceae</taxon>
        <taxon>Yinghuangia</taxon>
    </lineage>
</organism>
<feature type="transmembrane region" description="Helical" evidence="7">
    <location>
        <begin position="170"/>
        <end position="189"/>
    </location>
</feature>
<feature type="transmembrane region" description="Helical" evidence="7">
    <location>
        <begin position="405"/>
        <end position="424"/>
    </location>
</feature>
<feature type="compositionally biased region" description="Low complexity" evidence="6">
    <location>
        <begin position="478"/>
        <end position="507"/>
    </location>
</feature>
<dbReference type="EMBL" id="BAABHS010000015">
    <property type="protein sequence ID" value="GAA4972549.1"/>
    <property type="molecule type" value="Genomic_DNA"/>
</dbReference>
<feature type="transmembrane region" description="Helical" evidence="7">
    <location>
        <begin position="83"/>
        <end position="102"/>
    </location>
</feature>
<dbReference type="PANTHER" id="PTHR42718">
    <property type="entry name" value="MAJOR FACILITATOR SUPERFAMILY MULTIDRUG TRANSPORTER MFSC"/>
    <property type="match status" value="1"/>
</dbReference>
<dbReference type="Pfam" id="PF07690">
    <property type="entry name" value="MFS_1"/>
    <property type="match status" value="1"/>
</dbReference>
<gene>
    <name evidence="9" type="ORF">GCM10023205_43460</name>
</gene>
<feature type="transmembrane region" description="Helical" evidence="7">
    <location>
        <begin position="226"/>
        <end position="249"/>
    </location>
</feature>
<evidence type="ECO:0000256" key="2">
    <source>
        <dbReference type="ARBA" id="ARBA00022692"/>
    </source>
</evidence>
<keyword evidence="5" id="KW-0046">Antibiotic resistance</keyword>
<proteinExistence type="predicted"/>
<feature type="transmembrane region" description="Helical" evidence="7">
    <location>
        <begin position="270"/>
        <end position="289"/>
    </location>
</feature>
<evidence type="ECO:0000313" key="10">
    <source>
        <dbReference type="Proteomes" id="UP001500466"/>
    </source>
</evidence>
<evidence type="ECO:0000256" key="6">
    <source>
        <dbReference type="SAM" id="MobiDB-lite"/>
    </source>
</evidence>
<dbReference type="InterPro" id="IPR011701">
    <property type="entry name" value="MFS"/>
</dbReference>
<accession>A0ABP9HK24</accession>
<evidence type="ECO:0000256" key="7">
    <source>
        <dbReference type="SAM" id="Phobius"/>
    </source>
</evidence>
<evidence type="ECO:0000256" key="1">
    <source>
        <dbReference type="ARBA" id="ARBA00004651"/>
    </source>
</evidence>
<dbReference type="SUPFAM" id="SSF103473">
    <property type="entry name" value="MFS general substrate transporter"/>
    <property type="match status" value="1"/>
</dbReference>
<name>A0ABP9HK24_9ACTN</name>
<feature type="region of interest" description="Disordered" evidence="6">
    <location>
        <begin position="472"/>
        <end position="507"/>
    </location>
</feature>
<dbReference type="PANTHER" id="PTHR42718:SF35">
    <property type="entry name" value="BLL0718 PROTEIN"/>
    <property type="match status" value="1"/>
</dbReference>
<feature type="transmembrane region" description="Helical" evidence="7">
    <location>
        <begin position="309"/>
        <end position="328"/>
    </location>
</feature>
<comment type="caution">
    <text evidence="9">The sequence shown here is derived from an EMBL/GenBank/DDBJ whole genome shotgun (WGS) entry which is preliminary data.</text>
</comment>
<evidence type="ECO:0000256" key="3">
    <source>
        <dbReference type="ARBA" id="ARBA00022989"/>
    </source>
</evidence>
<feature type="transmembrane region" description="Helical" evidence="7">
    <location>
        <begin position="52"/>
        <end position="71"/>
    </location>
</feature>
<feature type="transmembrane region" description="Helical" evidence="7">
    <location>
        <begin position="366"/>
        <end position="384"/>
    </location>
</feature>
<protein>
    <submittedName>
        <fullName evidence="9">MFS transporter</fullName>
    </submittedName>
</protein>
<dbReference type="InterPro" id="IPR020846">
    <property type="entry name" value="MFS_dom"/>
</dbReference>
<dbReference type="InterPro" id="IPR036259">
    <property type="entry name" value="MFS_trans_sf"/>
</dbReference>
<feature type="transmembrane region" description="Helical" evidence="7">
    <location>
        <begin position="340"/>
        <end position="360"/>
    </location>
</feature>
<sequence>MTAAAPPATRDRSPGLIVAVLAFCGIVVSLMQTLVVPLLTDLPNLLHTSASNAGWVITATLLSGAVFTPVMGRLGDMYGKRRILALCLALLTLGSVICGLSDSLFPMVIGRILQGGSFGVIALGMSLMRDELPPARLGPSVALMSATLGIGGAVGLPVAALVAQNADWHMLFWGAAALGALDIVLVLMFVPESPVRTPARFDFLGTLGLSAGLVAFLLAVSKGADWGWGSPTTLGMFAAALVILPLWGLGELRTREPLVDLRISARPQVLFTNLASVVIGFAMYAQSLVFPQVLMLPEVSGYGLGKSMVVTGLVMAPAGLVMMVVSPLSAKLSAAKGPKVSLFVGAVVTAAGYLISLVMLDAVWKIVIATSVSAAGCALAYSAMPALIMQAVPMRQTGSATGLNTLMRSIGTSSAAAVISMILANMTSDLGGRSIPSLGGFKTALWVGFAAAAAAALVSLLIPARKPAGEADTAMASGTPVAPAAEAPAGTPAGTTAATAAGTAAAN</sequence>
<dbReference type="Gene3D" id="1.20.1250.20">
    <property type="entry name" value="MFS general substrate transporter like domains"/>
    <property type="match status" value="1"/>
</dbReference>
<feature type="transmembrane region" description="Helical" evidence="7">
    <location>
        <begin position="444"/>
        <end position="462"/>
    </location>
</feature>
<keyword evidence="4 7" id="KW-0472">Membrane</keyword>
<evidence type="ECO:0000256" key="4">
    <source>
        <dbReference type="ARBA" id="ARBA00023136"/>
    </source>
</evidence>
<feature type="transmembrane region" description="Helical" evidence="7">
    <location>
        <begin position="201"/>
        <end position="220"/>
    </location>
</feature>
<keyword evidence="2 7" id="KW-0812">Transmembrane</keyword>
<dbReference type="CDD" id="cd17504">
    <property type="entry name" value="MFS_MMR_MDR_like"/>
    <property type="match status" value="1"/>
</dbReference>
<comment type="subcellular location">
    <subcellularLocation>
        <location evidence="1">Cell membrane</location>
        <topology evidence="1">Multi-pass membrane protein</topology>
    </subcellularLocation>
</comment>
<dbReference type="PROSITE" id="PS50850">
    <property type="entry name" value="MFS"/>
    <property type="match status" value="1"/>
</dbReference>
<reference evidence="10" key="1">
    <citation type="journal article" date="2019" name="Int. J. Syst. Evol. Microbiol.">
        <title>The Global Catalogue of Microorganisms (GCM) 10K type strain sequencing project: providing services to taxonomists for standard genome sequencing and annotation.</title>
        <authorList>
            <consortium name="The Broad Institute Genomics Platform"/>
            <consortium name="The Broad Institute Genome Sequencing Center for Infectious Disease"/>
            <person name="Wu L."/>
            <person name="Ma J."/>
        </authorList>
    </citation>
    <scope>NUCLEOTIDE SEQUENCE [LARGE SCALE GENOMIC DNA]</scope>
    <source>
        <strain evidence="10">JCM 17986</strain>
    </source>
</reference>
<dbReference type="RefSeq" id="WP_345677263.1">
    <property type="nucleotide sequence ID" value="NZ_BAABHS010000015.1"/>
</dbReference>
<feature type="domain" description="Major facilitator superfamily (MFS) profile" evidence="8">
    <location>
        <begin position="17"/>
        <end position="466"/>
    </location>
</feature>